<keyword evidence="2" id="KW-1185">Reference proteome</keyword>
<protein>
    <submittedName>
        <fullName evidence="1">Uncharacterized protein</fullName>
    </submittedName>
</protein>
<dbReference type="AlphaFoldDB" id="A0A1Y2DDT6"/>
<dbReference type="EMBL" id="MCFJ01000020">
    <property type="protein sequence ID" value="ORY57264.1"/>
    <property type="molecule type" value="Genomic_DNA"/>
</dbReference>
<name>A0A1Y2DDT6_9PEZI</name>
<dbReference type="Proteomes" id="UP000193689">
    <property type="component" value="Unassembled WGS sequence"/>
</dbReference>
<organism evidence="1 2">
    <name type="scientific">Pseudomassariella vexata</name>
    <dbReference type="NCBI Taxonomy" id="1141098"/>
    <lineage>
        <taxon>Eukaryota</taxon>
        <taxon>Fungi</taxon>
        <taxon>Dikarya</taxon>
        <taxon>Ascomycota</taxon>
        <taxon>Pezizomycotina</taxon>
        <taxon>Sordariomycetes</taxon>
        <taxon>Xylariomycetidae</taxon>
        <taxon>Amphisphaeriales</taxon>
        <taxon>Pseudomassariaceae</taxon>
        <taxon>Pseudomassariella</taxon>
    </lineage>
</organism>
<proteinExistence type="predicted"/>
<sequence>MLPVPLPLHLLKRSRAERISTSCSECRRRKQKVCYGSTCFKRSKYNRIHWPVVAQLWHETAAIAKVSDLIPEKTTWLLSNSRPARVEVVTKGIRVATVLDDFHHRHVNTRKIGTKMNLFLTPRHSSHSNRFQI</sequence>
<evidence type="ECO:0000313" key="2">
    <source>
        <dbReference type="Proteomes" id="UP000193689"/>
    </source>
</evidence>
<evidence type="ECO:0000313" key="1">
    <source>
        <dbReference type="EMBL" id="ORY57264.1"/>
    </source>
</evidence>
<dbReference type="InParanoid" id="A0A1Y2DDT6"/>
<comment type="caution">
    <text evidence="1">The sequence shown here is derived from an EMBL/GenBank/DDBJ whole genome shotgun (WGS) entry which is preliminary data.</text>
</comment>
<reference evidence="1 2" key="1">
    <citation type="submission" date="2016-07" db="EMBL/GenBank/DDBJ databases">
        <title>Pervasive Adenine N6-methylation of Active Genes in Fungi.</title>
        <authorList>
            <consortium name="DOE Joint Genome Institute"/>
            <person name="Mondo S.J."/>
            <person name="Dannebaum R.O."/>
            <person name="Kuo R.C."/>
            <person name="Labutti K."/>
            <person name="Haridas S."/>
            <person name="Kuo A."/>
            <person name="Salamov A."/>
            <person name="Ahrendt S.R."/>
            <person name="Lipzen A."/>
            <person name="Sullivan W."/>
            <person name="Andreopoulos W.B."/>
            <person name="Clum A."/>
            <person name="Lindquist E."/>
            <person name="Daum C."/>
            <person name="Ramamoorthy G.K."/>
            <person name="Gryganskyi A."/>
            <person name="Culley D."/>
            <person name="Magnuson J.K."/>
            <person name="James T.Y."/>
            <person name="O'Malley M.A."/>
            <person name="Stajich J.E."/>
            <person name="Spatafora J.W."/>
            <person name="Visel A."/>
            <person name="Grigoriev I.V."/>
        </authorList>
    </citation>
    <scope>NUCLEOTIDE SEQUENCE [LARGE SCALE GENOMIC DNA]</scope>
    <source>
        <strain evidence="1 2">CBS 129021</strain>
    </source>
</reference>
<dbReference type="RefSeq" id="XP_040710616.1">
    <property type="nucleotide sequence ID" value="XM_040853372.1"/>
</dbReference>
<gene>
    <name evidence="1" type="ORF">BCR38DRAFT_110446</name>
</gene>
<accession>A0A1Y2DDT6</accession>
<dbReference type="GeneID" id="63769584"/>